<name>A0A3Q9IP54_9BACT</name>
<evidence type="ECO:0000256" key="1">
    <source>
        <dbReference type="ARBA" id="ARBA00001933"/>
    </source>
</evidence>
<dbReference type="RefSeq" id="WP_127075236.1">
    <property type="nucleotide sequence ID" value="NZ_CP032819.1"/>
</dbReference>
<dbReference type="GO" id="GO:1901605">
    <property type="term" value="P:alpha-amino acid metabolic process"/>
    <property type="evidence" value="ECO:0007669"/>
    <property type="project" value="TreeGrafter"/>
</dbReference>
<sequence length="407" mass="45727">MVSDYKEILSDSAKGMKRSAIRELLKLTQKPEIISFAGGLPAKESFPLEQLQEICAEVIATDGAAACQYGSTEGVPELLEILAQRYRDQGLSYVTKENITIITSSQQGLDTVGKIFLNRGDKYICELPSYLGAIGAFNSYGGIGVGIPQDEQGMSAVELEKTLAEMKAKGEKPKFIYLIPDFQNPAGMTMPEARRIEILNIAKKYEIMIIEDSPYRELRFSSKPQRMLYDLDNGEGNVITLGTFSKIFMPGFRMGWVLAHPMVIDNFVKAKQSTDLCTSAFLQKITIKFFQKNYFDANVKKIVDMYRSKLQAMLGAFEKYMPEGVTWTRPEGGLFLFLTLPEGYDAEELFQIAIEKNVAFVLGTVFFVNGQGKNTMRINFSYMSEEKNIEGVKRLADAIKELYARKK</sequence>
<dbReference type="EMBL" id="CP032819">
    <property type="protein sequence ID" value="AZS30470.1"/>
    <property type="molecule type" value="Genomic_DNA"/>
</dbReference>
<dbReference type="SUPFAM" id="SSF53383">
    <property type="entry name" value="PLP-dependent transferases"/>
    <property type="match status" value="1"/>
</dbReference>
<dbReference type="Gene3D" id="3.90.1150.10">
    <property type="entry name" value="Aspartate Aminotransferase, domain 1"/>
    <property type="match status" value="1"/>
</dbReference>
<dbReference type="InterPro" id="IPR015422">
    <property type="entry name" value="PyrdxlP-dep_Trfase_small"/>
</dbReference>
<dbReference type="GO" id="GO:0008483">
    <property type="term" value="F:transaminase activity"/>
    <property type="evidence" value="ECO:0007669"/>
    <property type="project" value="UniProtKB-KW"/>
</dbReference>
<evidence type="ECO:0000256" key="6">
    <source>
        <dbReference type="ARBA" id="ARBA00022898"/>
    </source>
</evidence>
<comment type="subunit">
    <text evidence="3">Homodimer.</text>
</comment>
<gene>
    <name evidence="8" type="ORF">D8S85_13545</name>
</gene>
<evidence type="ECO:0000256" key="4">
    <source>
        <dbReference type="ARBA" id="ARBA00022576"/>
    </source>
</evidence>
<dbReference type="AlphaFoldDB" id="A0A3Q9IP54"/>
<dbReference type="InterPro" id="IPR004839">
    <property type="entry name" value="Aminotransferase_I/II_large"/>
</dbReference>
<dbReference type="InterPro" id="IPR015424">
    <property type="entry name" value="PyrdxlP-dep_Trfase"/>
</dbReference>
<protein>
    <submittedName>
        <fullName evidence="8">PLP-dependent aminotransferase family protein</fullName>
    </submittedName>
</protein>
<keyword evidence="6" id="KW-0663">Pyridoxal phosphate</keyword>
<reference evidence="8 9" key="1">
    <citation type="submission" date="2018-10" db="EMBL/GenBank/DDBJ databases">
        <title>Butyricimonas faecalis sp. nov., isolated from human faeces and emended description of the genus Butyricimonas.</title>
        <authorList>
            <person name="Le Roy T."/>
            <person name="Van der Smissen P."/>
            <person name="Paquot A."/>
            <person name="Delzenne N."/>
            <person name="Muccioli G."/>
            <person name="Collet J.-F."/>
            <person name="Cani P.D."/>
        </authorList>
    </citation>
    <scope>NUCLEOTIDE SEQUENCE [LARGE SCALE GENOMIC DNA]</scope>
    <source>
        <strain evidence="8 9">H184</strain>
    </source>
</reference>
<dbReference type="InterPro" id="IPR050859">
    <property type="entry name" value="Class-I_PLP-dep_aminotransf"/>
</dbReference>
<keyword evidence="5 8" id="KW-0808">Transferase</keyword>
<dbReference type="Gene3D" id="3.40.640.10">
    <property type="entry name" value="Type I PLP-dependent aspartate aminotransferase-like (Major domain)"/>
    <property type="match status" value="1"/>
</dbReference>
<proteinExistence type="inferred from homology"/>
<dbReference type="PANTHER" id="PTHR42790:SF19">
    <property type="entry name" value="KYNURENINE_ALPHA-AMINOADIPATE AMINOTRANSFERASE, MITOCHONDRIAL"/>
    <property type="match status" value="1"/>
</dbReference>
<dbReference type="KEGG" id="buy:D8S85_13545"/>
<dbReference type="InterPro" id="IPR015421">
    <property type="entry name" value="PyrdxlP-dep_Trfase_major"/>
</dbReference>
<keyword evidence="4 8" id="KW-0032">Aminotransferase</keyword>
<evidence type="ECO:0000259" key="7">
    <source>
        <dbReference type="Pfam" id="PF00155"/>
    </source>
</evidence>
<keyword evidence="9" id="KW-1185">Reference proteome</keyword>
<dbReference type="FunFam" id="3.40.640.10:FF:000053">
    <property type="entry name" value="Aminotransferase, class I"/>
    <property type="match status" value="1"/>
</dbReference>
<evidence type="ECO:0000256" key="5">
    <source>
        <dbReference type="ARBA" id="ARBA00022679"/>
    </source>
</evidence>
<evidence type="ECO:0000256" key="2">
    <source>
        <dbReference type="ARBA" id="ARBA00007441"/>
    </source>
</evidence>
<comment type="cofactor">
    <cofactor evidence="1">
        <name>pyridoxal 5'-phosphate</name>
        <dbReference type="ChEBI" id="CHEBI:597326"/>
    </cofactor>
</comment>
<dbReference type="Proteomes" id="UP000270673">
    <property type="component" value="Chromosome"/>
</dbReference>
<evidence type="ECO:0000256" key="3">
    <source>
        <dbReference type="ARBA" id="ARBA00011738"/>
    </source>
</evidence>
<feature type="domain" description="Aminotransferase class I/classII large" evidence="7">
    <location>
        <begin position="53"/>
        <end position="395"/>
    </location>
</feature>
<dbReference type="CDD" id="cd00609">
    <property type="entry name" value="AAT_like"/>
    <property type="match status" value="1"/>
</dbReference>
<dbReference type="Pfam" id="PF00155">
    <property type="entry name" value="Aminotran_1_2"/>
    <property type="match status" value="1"/>
</dbReference>
<dbReference type="GO" id="GO:0030170">
    <property type="term" value="F:pyridoxal phosphate binding"/>
    <property type="evidence" value="ECO:0007669"/>
    <property type="project" value="InterPro"/>
</dbReference>
<dbReference type="OrthoDB" id="594134at2"/>
<comment type="similarity">
    <text evidence="2">Belongs to the class-I pyridoxal-phosphate-dependent aminotransferase family.</text>
</comment>
<organism evidence="8 9">
    <name type="scientific">Butyricimonas faecalis</name>
    <dbReference type="NCBI Taxonomy" id="2093856"/>
    <lineage>
        <taxon>Bacteria</taxon>
        <taxon>Pseudomonadati</taxon>
        <taxon>Bacteroidota</taxon>
        <taxon>Bacteroidia</taxon>
        <taxon>Bacteroidales</taxon>
        <taxon>Odoribacteraceae</taxon>
        <taxon>Butyricimonas</taxon>
    </lineage>
</organism>
<accession>A0A3Q9IP54</accession>
<dbReference type="PANTHER" id="PTHR42790">
    <property type="entry name" value="AMINOTRANSFERASE"/>
    <property type="match status" value="1"/>
</dbReference>
<evidence type="ECO:0000313" key="8">
    <source>
        <dbReference type="EMBL" id="AZS30470.1"/>
    </source>
</evidence>
<evidence type="ECO:0000313" key="9">
    <source>
        <dbReference type="Proteomes" id="UP000270673"/>
    </source>
</evidence>